<proteinExistence type="predicted"/>
<dbReference type="Gene3D" id="1.25.40.10">
    <property type="entry name" value="Tetratricopeptide repeat domain"/>
    <property type="match status" value="5"/>
</dbReference>
<dbReference type="PANTHER" id="PTHR19959:SF119">
    <property type="entry name" value="FUNGAL LIPASE-LIKE DOMAIN-CONTAINING PROTEIN"/>
    <property type="match status" value="1"/>
</dbReference>
<dbReference type="InterPro" id="IPR024983">
    <property type="entry name" value="CHAT_dom"/>
</dbReference>
<dbReference type="EMBL" id="WIGO01000025">
    <property type="protein sequence ID" value="KAF6837416.1"/>
    <property type="molecule type" value="Genomic_DNA"/>
</dbReference>
<feature type="region of interest" description="Disordered" evidence="1">
    <location>
        <begin position="1347"/>
        <end position="1367"/>
    </location>
</feature>
<accession>A0A8H6KV00</accession>
<dbReference type="Pfam" id="PF12770">
    <property type="entry name" value="CHAT"/>
    <property type="match status" value="1"/>
</dbReference>
<gene>
    <name evidence="3" type="ORF">CPLU01_03040</name>
</gene>
<evidence type="ECO:0000313" key="4">
    <source>
        <dbReference type="Proteomes" id="UP000654918"/>
    </source>
</evidence>
<sequence length="1621" mass="179661">MGDFDSQVISAQEVEGPDTNNGHDWETQSAKLDQCIYAYQSTNAMADLQDAIQAAEALDILTQQDHLRSHRLDVLDTLYGLTRQKHFKTRSTTDLDAVIRFAERAIQETPDTDPSKADRIGRLGQALIFKSNHTARLSDLNEAICVLRQGMDVISENNYSCRAAFLSDLGSSLSHRHDLTGNLDDLKDATRFAREALDLTDEHDPQLRGRLTNLGNRIWSRYQLNRSLEDLEESISLGRRAIHVPPMNVQHGFSDRLNNYAIRVGERYAREGDQEDIEKALAMCHQSIGVSEEGSTEWADRQHTLGSLLQHRYSRTRDTNYLDEAIAAEAKAVEAAPEDGLAKARYLNTLGSRHGERYPLTKAKSDLENAIRLTKKALETIPQNAEDHARILNNLATYLGYRHLETQSIADLDEAIDFAKRAVEATSAHRMGHKDGYGIVITAHRLVDQKYSRTQSASDLEDAILVTRGAVNVIPAHDVDHALLLEKLGNYHDDRYYATETTEDLEAALHFIERSLVSTPPGHPSWASRCNNVGLRLGSRYSRTGNVEDLKRAIDASRKALAATPDGNLNRPDYLNNLGLNLGYEYARTGSREVLSEAVQLARQAVEDVPKDHPNRLYFLTNLGNRMGDHFAQTGDISDLEEATRLAREVLEATDANGPRVAVRMNNLGERLRQTYLRTGNVDYLNQAINLARKGIANNLFAMDHPERLEHSINLALRLGDRYLLTGSEDDLKEAIDLAKEAVQLTNEGHPDRALRLSALGSLMGTKYSRTRHLGDLDEAIAYGRKAADADAAGHLGKRAEYLNNLSNRLSDRNAHTGALEDLNEAAKTAQEAVDAITPGHPDGAMYMNNLALHLDGKYRRTKKAEDLDQALLVARGALKLLPSAYHPERAPILSTIGILLMTRFEDERRQFGGSMEDLDEALRSVEEAVLVTPKGRPDRVKYLNNAGNYAGVRYQRLHRREDLDKATAALKEAIEASPKNHPDRTAPMSNLARLLRERGETEDLEEAKRLFKAVLNFDQAPIRVRINAGRLFLATADVVRDSREAYEVARKTISMISIFAPVSLRPADKQYLLSQAVGLASDAAAIALHARKGNPAEALELLETGRGIIAGSLQKMRADLSELHQSYPDLANTFEELRDILDRPSLPGNGRVLPDMTDSGSAPVDADIRHLASARLDAVLSEIHRQPGFENFLGSATEAQMLQAAALGPVVVLNVSTYNCVAIVVEHSGIRVLDLQKVTYSEIESKARYIRSPDCLDWLWEVIVRPVLDFLGFHKTPSEGEPWPHLWWILTGPLVGFPLHAAGHHFGDKGETALDRVVSSYASSIQTLINARQQQQHTIFRPKGITQARDEGEADEIDEKEQNRPNGDVVLVSMSETPGKSSLEHAGNEIRAVKQVCNAMGLPYTQPASRQEDVLAALNHSCGVFHFAGHGATHTRDPMESQLLLGDWDERPLTVGSLLETNLVAKSPFLAYLSACGTSQILDNRVVDESIHLACAFQLAGFRHVIGTLWEVDDALCVHAAKMTYQALWDGGMTDASVSEGLHHTMRRLRDGWVRSNGFHVGGHTGSIEADTKRAVLEDIGGLNLDSQQASEEERMRATRTIAKSESTTPLWVPYVHFGP</sequence>
<evidence type="ECO:0000259" key="2">
    <source>
        <dbReference type="Pfam" id="PF12770"/>
    </source>
</evidence>
<dbReference type="InterPro" id="IPR011990">
    <property type="entry name" value="TPR-like_helical_dom_sf"/>
</dbReference>
<protein>
    <submittedName>
        <fullName evidence="3">TPR domain-containing protein</fullName>
    </submittedName>
</protein>
<organism evidence="3 4">
    <name type="scientific">Colletotrichum plurivorum</name>
    <dbReference type="NCBI Taxonomy" id="2175906"/>
    <lineage>
        <taxon>Eukaryota</taxon>
        <taxon>Fungi</taxon>
        <taxon>Dikarya</taxon>
        <taxon>Ascomycota</taxon>
        <taxon>Pezizomycotina</taxon>
        <taxon>Sordariomycetes</taxon>
        <taxon>Hypocreomycetidae</taxon>
        <taxon>Glomerellales</taxon>
        <taxon>Glomerellaceae</taxon>
        <taxon>Colletotrichum</taxon>
        <taxon>Colletotrichum orchidearum species complex</taxon>
    </lineage>
</organism>
<dbReference type="Pfam" id="PF13374">
    <property type="entry name" value="TPR_10"/>
    <property type="match status" value="2"/>
</dbReference>
<feature type="domain" description="CHAT" evidence="2">
    <location>
        <begin position="1256"/>
        <end position="1553"/>
    </location>
</feature>
<keyword evidence="4" id="KW-1185">Reference proteome</keyword>
<name>A0A8H6KV00_9PEZI</name>
<evidence type="ECO:0000256" key="1">
    <source>
        <dbReference type="SAM" id="MobiDB-lite"/>
    </source>
</evidence>
<reference evidence="3" key="1">
    <citation type="journal article" date="2020" name="Phytopathology">
        <title>Genome Sequence Resources of Colletotrichum truncatum, C. plurivorum, C. musicola, and C. sojae: Four Species Pathogenic to Soybean (Glycine max).</title>
        <authorList>
            <person name="Rogerio F."/>
            <person name="Boufleur T.R."/>
            <person name="Ciampi-Guillardi M."/>
            <person name="Sukno S.A."/>
            <person name="Thon M.R."/>
            <person name="Massola Junior N.S."/>
            <person name="Baroncelli R."/>
        </authorList>
    </citation>
    <scope>NUCLEOTIDE SEQUENCE</scope>
    <source>
        <strain evidence="3">LFN00145</strain>
    </source>
</reference>
<comment type="caution">
    <text evidence="3">The sequence shown here is derived from an EMBL/GenBank/DDBJ whole genome shotgun (WGS) entry which is preliminary data.</text>
</comment>
<dbReference type="Proteomes" id="UP000654918">
    <property type="component" value="Unassembled WGS sequence"/>
</dbReference>
<dbReference type="SUPFAM" id="SSF81901">
    <property type="entry name" value="HCP-like"/>
    <property type="match status" value="2"/>
</dbReference>
<evidence type="ECO:0000313" key="3">
    <source>
        <dbReference type="EMBL" id="KAF6837416.1"/>
    </source>
</evidence>
<dbReference type="PANTHER" id="PTHR19959">
    <property type="entry name" value="KINESIN LIGHT CHAIN"/>
    <property type="match status" value="1"/>
</dbReference>
<feature type="region of interest" description="Disordered" evidence="1">
    <location>
        <begin position="1"/>
        <end position="25"/>
    </location>
</feature>